<proteinExistence type="predicted"/>
<comment type="caution">
    <text evidence="2">The sequence shown here is derived from an EMBL/GenBank/DDBJ whole genome shotgun (WGS) entry which is preliminary data.</text>
</comment>
<gene>
    <name evidence="2" type="ORF">LCGC14_1936220</name>
</gene>
<evidence type="ECO:0000313" key="2">
    <source>
        <dbReference type="EMBL" id="KKL87287.1"/>
    </source>
</evidence>
<feature type="compositionally biased region" description="Basic and acidic residues" evidence="1">
    <location>
        <begin position="39"/>
        <end position="49"/>
    </location>
</feature>
<feature type="region of interest" description="Disordered" evidence="1">
    <location>
        <begin position="26"/>
        <end position="103"/>
    </location>
</feature>
<evidence type="ECO:0000256" key="1">
    <source>
        <dbReference type="SAM" id="MobiDB-lite"/>
    </source>
</evidence>
<name>A0A0F9IJ60_9ZZZZ</name>
<dbReference type="AlphaFoldDB" id="A0A0F9IJ60"/>
<feature type="compositionally biased region" description="Polar residues" evidence="1">
    <location>
        <begin position="51"/>
        <end position="60"/>
    </location>
</feature>
<sequence length="103" mass="11670">MTNKIPLKSALLSFALLAMTVPASAQSSYWPPPLLETTDEARERHEANRYDQYQTRQNQGRDWPPLGGYREPLGDPAPYGTRRPGYTEPQSYDAYGNRGPTLR</sequence>
<organism evidence="2">
    <name type="scientific">marine sediment metagenome</name>
    <dbReference type="NCBI Taxonomy" id="412755"/>
    <lineage>
        <taxon>unclassified sequences</taxon>
        <taxon>metagenomes</taxon>
        <taxon>ecological metagenomes</taxon>
    </lineage>
</organism>
<dbReference type="EMBL" id="LAZR01020874">
    <property type="protein sequence ID" value="KKL87287.1"/>
    <property type="molecule type" value="Genomic_DNA"/>
</dbReference>
<reference evidence="2" key="1">
    <citation type="journal article" date="2015" name="Nature">
        <title>Complex archaea that bridge the gap between prokaryotes and eukaryotes.</title>
        <authorList>
            <person name="Spang A."/>
            <person name="Saw J.H."/>
            <person name="Jorgensen S.L."/>
            <person name="Zaremba-Niedzwiedzka K."/>
            <person name="Martijn J."/>
            <person name="Lind A.E."/>
            <person name="van Eijk R."/>
            <person name="Schleper C."/>
            <person name="Guy L."/>
            <person name="Ettema T.J."/>
        </authorList>
    </citation>
    <scope>NUCLEOTIDE SEQUENCE</scope>
</reference>
<accession>A0A0F9IJ60</accession>
<protein>
    <submittedName>
        <fullName evidence="2">Uncharacterized protein</fullName>
    </submittedName>
</protein>